<dbReference type="Gene3D" id="1.10.287.20">
    <property type="entry name" value="Ubiquinol-cytochrome C reductase hinge domain"/>
    <property type="match status" value="1"/>
</dbReference>
<evidence type="ECO:0000256" key="2">
    <source>
        <dbReference type="ARBA" id="ARBA00006498"/>
    </source>
</evidence>
<protein>
    <recommendedName>
        <fullName evidence="10">Ubiquinol-cytochrome C reductase hinge domain-containing protein</fullName>
    </recommendedName>
</protein>
<evidence type="ECO:0000259" key="10">
    <source>
        <dbReference type="Pfam" id="PF02320"/>
    </source>
</evidence>
<keyword evidence="4" id="KW-0679">Respiratory chain</keyword>
<evidence type="ECO:0000256" key="6">
    <source>
        <dbReference type="ARBA" id="ARBA00022982"/>
    </source>
</evidence>
<evidence type="ECO:0000313" key="12">
    <source>
        <dbReference type="Proteomes" id="UP001385951"/>
    </source>
</evidence>
<gene>
    <name evidence="11" type="ORF">QCA50_012376</name>
</gene>
<comment type="similarity">
    <text evidence="2">Belongs to the UQCRH/QCR6 family.</text>
</comment>
<dbReference type="Proteomes" id="UP001385951">
    <property type="component" value="Unassembled WGS sequence"/>
</dbReference>
<evidence type="ECO:0000256" key="8">
    <source>
        <dbReference type="ARBA" id="ARBA00023136"/>
    </source>
</evidence>
<keyword evidence="6" id="KW-0249">Electron transport</keyword>
<comment type="caution">
    <text evidence="11">The sequence shown here is derived from an EMBL/GenBank/DDBJ whole genome shotgun (WGS) entry which is preliminary data.</text>
</comment>
<evidence type="ECO:0000256" key="5">
    <source>
        <dbReference type="ARBA" id="ARBA00022792"/>
    </source>
</evidence>
<proteinExistence type="inferred from homology"/>
<dbReference type="AlphaFoldDB" id="A0AAW0G221"/>
<keyword evidence="3" id="KW-0813">Transport</keyword>
<feature type="region of interest" description="Disordered" evidence="9">
    <location>
        <begin position="17"/>
        <end position="47"/>
    </location>
</feature>
<evidence type="ECO:0000256" key="7">
    <source>
        <dbReference type="ARBA" id="ARBA00023128"/>
    </source>
</evidence>
<organism evidence="11 12">
    <name type="scientific">Cerrena zonata</name>
    <dbReference type="NCBI Taxonomy" id="2478898"/>
    <lineage>
        <taxon>Eukaryota</taxon>
        <taxon>Fungi</taxon>
        <taxon>Dikarya</taxon>
        <taxon>Basidiomycota</taxon>
        <taxon>Agaricomycotina</taxon>
        <taxon>Agaricomycetes</taxon>
        <taxon>Polyporales</taxon>
        <taxon>Cerrenaceae</taxon>
        <taxon>Cerrena</taxon>
    </lineage>
</organism>
<dbReference type="InterPro" id="IPR036811">
    <property type="entry name" value="Ubol_cytC_Rdtase_hinge_dom_sf"/>
</dbReference>
<keyword evidence="8" id="KW-0472">Membrane</keyword>
<dbReference type="SUPFAM" id="SSF81531">
    <property type="entry name" value="Non-heme 11 kDa protein of cytochrome bc1 complex (Ubiquinol-cytochrome c reductase)"/>
    <property type="match status" value="1"/>
</dbReference>
<evidence type="ECO:0000256" key="9">
    <source>
        <dbReference type="SAM" id="MobiDB-lite"/>
    </source>
</evidence>
<evidence type="ECO:0000256" key="3">
    <source>
        <dbReference type="ARBA" id="ARBA00022448"/>
    </source>
</evidence>
<sequence>MSLSSFFSTFFETSTVHCDAPAQEEPKEQEEEVKEEAASEEPEEEEEEEIEDILPALQEECAQTAKCAPAASHFAHCEEKVNDGKGFQHEDCVEEFCMFTFGFVSNVALTDRVCLSRDDVTNRPSHALR</sequence>
<keyword evidence="12" id="KW-1185">Reference proteome</keyword>
<name>A0AAW0G221_9APHY</name>
<dbReference type="InterPro" id="IPR023184">
    <property type="entry name" value="Ubol_cytC_Rdtase_hinge_dom"/>
</dbReference>
<feature type="domain" description="Ubiquinol-cytochrome C reductase hinge" evidence="10">
    <location>
        <begin position="52"/>
        <end position="99"/>
    </location>
</feature>
<accession>A0AAW0G221</accession>
<reference evidence="11 12" key="1">
    <citation type="submission" date="2022-09" db="EMBL/GenBank/DDBJ databases">
        <authorList>
            <person name="Palmer J.M."/>
        </authorList>
    </citation>
    <scope>NUCLEOTIDE SEQUENCE [LARGE SCALE GENOMIC DNA]</scope>
    <source>
        <strain evidence="11 12">DSM 7382</strain>
    </source>
</reference>
<evidence type="ECO:0000256" key="1">
    <source>
        <dbReference type="ARBA" id="ARBA00004273"/>
    </source>
</evidence>
<dbReference type="EMBL" id="JASBNA010000025">
    <property type="protein sequence ID" value="KAK7684429.1"/>
    <property type="molecule type" value="Genomic_DNA"/>
</dbReference>
<comment type="subcellular location">
    <subcellularLocation>
        <location evidence="1">Mitochondrion inner membrane</location>
    </subcellularLocation>
</comment>
<dbReference type="GO" id="GO:0005743">
    <property type="term" value="C:mitochondrial inner membrane"/>
    <property type="evidence" value="ECO:0007669"/>
    <property type="project" value="UniProtKB-SubCell"/>
</dbReference>
<keyword evidence="7" id="KW-0496">Mitochondrion</keyword>
<feature type="compositionally biased region" description="Acidic residues" evidence="9">
    <location>
        <begin position="27"/>
        <end position="47"/>
    </location>
</feature>
<keyword evidence="5" id="KW-0999">Mitochondrion inner membrane</keyword>
<evidence type="ECO:0000313" key="11">
    <source>
        <dbReference type="EMBL" id="KAK7684429.1"/>
    </source>
</evidence>
<dbReference type="Pfam" id="PF02320">
    <property type="entry name" value="UCR_hinge"/>
    <property type="match status" value="1"/>
</dbReference>
<evidence type="ECO:0000256" key="4">
    <source>
        <dbReference type="ARBA" id="ARBA00022660"/>
    </source>
</evidence>